<dbReference type="EMBL" id="MFLY01000039">
    <property type="protein sequence ID" value="OGG72576.1"/>
    <property type="molecule type" value="Genomic_DNA"/>
</dbReference>
<evidence type="ECO:0000313" key="3">
    <source>
        <dbReference type="Proteomes" id="UP000177306"/>
    </source>
</evidence>
<accession>A0A1F6EFZ8</accession>
<dbReference type="Pfam" id="PF00293">
    <property type="entry name" value="NUDIX"/>
    <property type="match status" value="1"/>
</dbReference>
<dbReference type="Proteomes" id="UP000177306">
    <property type="component" value="Unassembled WGS sequence"/>
</dbReference>
<evidence type="ECO:0000313" key="2">
    <source>
        <dbReference type="EMBL" id="OGG72576.1"/>
    </source>
</evidence>
<dbReference type="PROSITE" id="PS51462">
    <property type="entry name" value="NUDIX"/>
    <property type="match status" value="1"/>
</dbReference>
<comment type="caution">
    <text evidence="2">The sequence shown here is derived from an EMBL/GenBank/DDBJ whole genome shotgun (WGS) entry which is preliminary data.</text>
</comment>
<name>A0A1F6EFZ8_9BACT</name>
<dbReference type="AlphaFoldDB" id="A0A1F6EFZ8"/>
<reference evidence="2 3" key="1">
    <citation type="journal article" date="2016" name="Nat. Commun.">
        <title>Thousands of microbial genomes shed light on interconnected biogeochemical processes in an aquifer system.</title>
        <authorList>
            <person name="Anantharaman K."/>
            <person name="Brown C.T."/>
            <person name="Hug L.A."/>
            <person name="Sharon I."/>
            <person name="Castelle C.J."/>
            <person name="Probst A.J."/>
            <person name="Thomas B.C."/>
            <person name="Singh A."/>
            <person name="Wilkins M.J."/>
            <person name="Karaoz U."/>
            <person name="Brodie E.L."/>
            <person name="Williams K.H."/>
            <person name="Hubbard S.S."/>
            <person name="Banfield J.F."/>
        </authorList>
    </citation>
    <scope>NUCLEOTIDE SEQUENCE [LARGE SCALE GENOMIC DNA]</scope>
</reference>
<protein>
    <recommendedName>
        <fullName evidence="1">Nudix hydrolase domain-containing protein</fullName>
    </recommendedName>
</protein>
<proteinExistence type="predicted"/>
<feature type="domain" description="Nudix hydrolase" evidence="1">
    <location>
        <begin position="8"/>
        <end position="141"/>
    </location>
</feature>
<dbReference type="InterPro" id="IPR000086">
    <property type="entry name" value="NUDIX_hydrolase_dom"/>
</dbReference>
<dbReference type="PANTHER" id="PTHR43736">
    <property type="entry name" value="ADP-RIBOSE PYROPHOSPHATASE"/>
    <property type="match status" value="1"/>
</dbReference>
<dbReference type="PANTHER" id="PTHR43736:SF1">
    <property type="entry name" value="DIHYDRONEOPTERIN TRIPHOSPHATE DIPHOSPHATASE"/>
    <property type="match status" value="1"/>
</dbReference>
<gene>
    <name evidence="2" type="ORF">A3A38_04615</name>
</gene>
<organism evidence="2 3">
    <name type="scientific">Candidatus Kaiserbacteria bacterium RIFCSPLOWO2_01_FULL_53_17</name>
    <dbReference type="NCBI Taxonomy" id="1798511"/>
    <lineage>
        <taxon>Bacteria</taxon>
        <taxon>Candidatus Kaiseribacteriota</taxon>
    </lineage>
</organism>
<evidence type="ECO:0000259" key="1">
    <source>
        <dbReference type="PROSITE" id="PS51462"/>
    </source>
</evidence>
<dbReference type="CDD" id="cd02883">
    <property type="entry name" value="NUDIX_Hydrolase"/>
    <property type="match status" value="1"/>
</dbReference>
<dbReference type="InterPro" id="IPR015797">
    <property type="entry name" value="NUDIX_hydrolase-like_dom_sf"/>
</dbReference>
<dbReference type="SUPFAM" id="SSF55811">
    <property type="entry name" value="Nudix"/>
    <property type="match status" value="1"/>
</dbReference>
<dbReference type="Gene3D" id="3.90.79.10">
    <property type="entry name" value="Nucleoside Triphosphate Pyrophosphohydrolase"/>
    <property type="match status" value="1"/>
</dbReference>
<sequence>MEAAKTESLNFINLGIVLNKKGEVLMIRRVKKEEGSGGAVLEWAFPGGKQRYDEMREECVKREILDETGYDVKSIRQISLRIHPQILVTIVYHLCELNSEKQVAEPREPHEVAEIKWVKPEEVRNLITTDLDSKVAKTLGI</sequence>